<dbReference type="Pfam" id="PF00069">
    <property type="entry name" value="Pkinase"/>
    <property type="match status" value="1"/>
</dbReference>
<dbReference type="PANTHER" id="PTHR11042">
    <property type="entry name" value="EUKARYOTIC TRANSLATION INITIATION FACTOR 2-ALPHA KINASE EIF2-ALPHA KINASE -RELATED"/>
    <property type="match status" value="1"/>
</dbReference>
<dbReference type="InterPro" id="IPR000719">
    <property type="entry name" value="Prot_kinase_dom"/>
</dbReference>
<keyword evidence="4" id="KW-0067">ATP-binding</keyword>
<reference evidence="8 9" key="2">
    <citation type="submission" date="2018-11" db="EMBL/GenBank/DDBJ databases">
        <authorList>
            <consortium name="Pathogen Informatics"/>
        </authorList>
    </citation>
    <scope>NUCLEOTIDE SEQUENCE [LARGE SCALE GENOMIC DNA]</scope>
</reference>
<name>A0A0R3X877_HYDTA</name>
<dbReference type="PROSITE" id="PS50011">
    <property type="entry name" value="PROTEIN_KINASE_DOM"/>
    <property type="match status" value="1"/>
</dbReference>
<dbReference type="GO" id="GO:0005737">
    <property type="term" value="C:cytoplasm"/>
    <property type="evidence" value="ECO:0007669"/>
    <property type="project" value="TreeGrafter"/>
</dbReference>
<dbReference type="GO" id="GO:0004672">
    <property type="term" value="F:protein kinase activity"/>
    <property type="evidence" value="ECO:0007669"/>
    <property type="project" value="InterPro"/>
</dbReference>
<protein>
    <submittedName>
        <fullName evidence="10">Protein kinase domain-containing protein</fullName>
    </submittedName>
</protein>
<keyword evidence="2" id="KW-0547">Nucleotide-binding</keyword>
<sequence length="470" mass="51156">MSKFASPSPRGAPLPSSTPAIKRFSEPISPRRGYGNDGSRCSDRCSGNLHEISPIVGTSSSFDTTRQSNGPDRSFASPNVDDSDHKELTTADLLDKLSKDSSAFAGHLRNSLLYGDHLRTANFMGLAPSLGSPTDTMSLHSALLERICKSLVRCIKSDVSMTLEYKEACPEVIGVQSKNSVVERVPENARVDAQSILHPIFDSDREAMNDAGALALLQHDNIVRYFDAWSESETIVMALEFCHGGSLFDYLYPNRPFPSGMAVHDSLIDRSSEDLQLAIRPLSEPGLKHLLTQMSSALAYLHTNFKLVHGDVKPSNILLQLPDDEASKAYFSEELAIDASTRCVDILQSDTPSGIIFKLSDFGRSTLAEHDTMLEALGDGRYLPSFDDESDPIRVALGRDVYALGAGGDMTFKTLDRFRSGGFDPEDALVLPSSLRAIVTSMLQPYAADRPTSSEVFASISCGGSELRFS</sequence>
<dbReference type="PANTHER" id="PTHR11042:SF190">
    <property type="entry name" value="MITOSIS INHIBITOR PROTEIN KINASE MIK1"/>
    <property type="match status" value="1"/>
</dbReference>
<dbReference type="Proteomes" id="UP000274429">
    <property type="component" value="Unassembled WGS sequence"/>
</dbReference>
<accession>A0A0R3X877</accession>
<dbReference type="PROSITE" id="PS00108">
    <property type="entry name" value="PROTEIN_KINASE_ST"/>
    <property type="match status" value="1"/>
</dbReference>
<gene>
    <name evidence="8" type="ORF">TTAC_LOCUS9737</name>
</gene>
<keyword evidence="3" id="KW-0418">Kinase</keyword>
<evidence type="ECO:0000256" key="2">
    <source>
        <dbReference type="ARBA" id="ARBA00022741"/>
    </source>
</evidence>
<dbReference type="Gene3D" id="3.30.200.20">
    <property type="entry name" value="Phosphorylase Kinase, domain 1"/>
    <property type="match status" value="1"/>
</dbReference>
<evidence type="ECO:0000313" key="10">
    <source>
        <dbReference type="WBParaSite" id="TTAC_0000975201-mRNA-1"/>
    </source>
</evidence>
<keyword evidence="9" id="KW-1185">Reference proteome</keyword>
<evidence type="ECO:0000313" key="9">
    <source>
        <dbReference type="Proteomes" id="UP000274429"/>
    </source>
</evidence>
<proteinExistence type="inferred from homology"/>
<organism evidence="10">
    <name type="scientific">Hydatigena taeniaeformis</name>
    <name type="common">Feline tapeworm</name>
    <name type="synonym">Taenia taeniaeformis</name>
    <dbReference type="NCBI Taxonomy" id="6205"/>
    <lineage>
        <taxon>Eukaryota</taxon>
        <taxon>Metazoa</taxon>
        <taxon>Spiralia</taxon>
        <taxon>Lophotrochozoa</taxon>
        <taxon>Platyhelminthes</taxon>
        <taxon>Cestoda</taxon>
        <taxon>Eucestoda</taxon>
        <taxon>Cyclophyllidea</taxon>
        <taxon>Taeniidae</taxon>
        <taxon>Hydatigera</taxon>
    </lineage>
</organism>
<dbReference type="SMART" id="SM00220">
    <property type="entry name" value="S_TKc"/>
    <property type="match status" value="1"/>
</dbReference>
<evidence type="ECO:0000256" key="5">
    <source>
        <dbReference type="ARBA" id="ARBA00037982"/>
    </source>
</evidence>
<evidence type="ECO:0000313" key="8">
    <source>
        <dbReference type="EMBL" id="VDM34648.1"/>
    </source>
</evidence>
<evidence type="ECO:0000256" key="1">
    <source>
        <dbReference type="ARBA" id="ARBA00022679"/>
    </source>
</evidence>
<feature type="region of interest" description="Disordered" evidence="6">
    <location>
        <begin position="1"/>
        <end position="84"/>
    </location>
</feature>
<evidence type="ECO:0000256" key="4">
    <source>
        <dbReference type="ARBA" id="ARBA00022840"/>
    </source>
</evidence>
<comment type="similarity">
    <text evidence="5">Belongs to the protein kinase superfamily. Ser/Thr protein kinase family. GCN2 subfamily.</text>
</comment>
<evidence type="ECO:0000256" key="3">
    <source>
        <dbReference type="ARBA" id="ARBA00022777"/>
    </source>
</evidence>
<dbReference type="WBParaSite" id="TTAC_0000975201-mRNA-1">
    <property type="protein sequence ID" value="TTAC_0000975201-mRNA-1"/>
    <property type="gene ID" value="TTAC_0000975201"/>
</dbReference>
<keyword evidence="1" id="KW-0808">Transferase</keyword>
<reference evidence="10" key="1">
    <citation type="submission" date="2017-02" db="UniProtKB">
        <authorList>
            <consortium name="WormBaseParasite"/>
        </authorList>
    </citation>
    <scope>IDENTIFICATION</scope>
</reference>
<dbReference type="EMBL" id="UYWX01021013">
    <property type="protein sequence ID" value="VDM34648.1"/>
    <property type="molecule type" value="Genomic_DNA"/>
</dbReference>
<dbReference type="InterPro" id="IPR011009">
    <property type="entry name" value="Kinase-like_dom_sf"/>
</dbReference>
<feature type="compositionally biased region" description="Polar residues" evidence="6">
    <location>
        <begin position="56"/>
        <end position="71"/>
    </location>
</feature>
<dbReference type="GO" id="GO:0005524">
    <property type="term" value="F:ATP binding"/>
    <property type="evidence" value="ECO:0007669"/>
    <property type="project" value="UniProtKB-KW"/>
</dbReference>
<dbReference type="InterPro" id="IPR008271">
    <property type="entry name" value="Ser/Thr_kinase_AS"/>
</dbReference>
<dbReference type="OrthoDB" id="5337378at2759"/>
<dbReference type="Gene3D" id="1.10.510.10">
    <property type="entry name" value="Transferase(Phosphotransferase) domain 1"/>
    <property type="match status" value="1"/>
</dbReference>
<dbReference type="STRING" id="6205.A0A0R3X877"/>
<evidence type="ECO:0000256" key="6">
    <source>
        <dbReference type="SAM" id="MobiDB-lite"/>
    </source>
</evidence>
<evidence type="ECO:0000259" key="7">
    <source>
        <dbReference type="PROSITE" id="PS50011"/>
    </source>
</evidence>
<dbReference type="GO" id="GO:0005634">
    <property type="term" value="C:nucleus"/>
    <property type="evidence" value="ECO:0007669"/>
    <property type="project" value="TreeGrafter"/>
</dbReference>
<feature type="domain" description="Protein kinase" evidence="7">
    <location>
        <begin position="167"/>
        <end position="470"/>
    </location>
</feature>
<dbReference type="SUPFAM" id="SSF56112">
    <property type="entry name" value="Protein kinase-like (PK-like)"/>
    <property type="match status" value="1"/>
</dbReference>
<dbReference type="InterPro" id="IPR050339">
    <property type="entry name" value="CC_SR_Kinase"/>
</dbReference>
<dbReference type="AlphaFoldDB" id="A0A0R3X877"/>